<gene>
    <name evidence="1" type="ORF">JAO78_001030</name>
</gene>
<name>A0ABS8BZB3_9ALTE</name>
<reference evidence="1 2" key="1">
    <citation type="submission" date="2021-10" db="EMBL/GenBank/DDBJ databases">
        <title>Alishewanella koreense sp. nov. isolated from seawater of southwestern coast in South Korea and the proposal for the reclassification of Rheinheimera perlucida and Rheinheimera tuosuensis as Arsukibacterium perlucida and Arsukibacterium tuosuensis.</title>
        <authorList>
            <person name="Kim K.H."/>
            <person name="Ruan W."/>
            <person name="Kim K.R."/>
            <person name="Baek J.H."/>
            <person name="Jeon C.O."/>
        </authorList>
    </citation>
    <scope>NUCLEOTIDE SEQUENCE [LARGE SCALE GENOMIC DNA]</scope>
    <source>
        <strain evidence="1 2">16-MA</strain>
    </source>
</reference>
<organism evidence="1 2">
    <name type="scientific">Alishewanella maricola</name>
    <dbReference type="NCBI Taxonomy" id="2795740"/>
    <lineage>
        <taxon>Bacteria</taxon>
        <taxon>Pseudomonadati</taxon>
        <taxon>Pseudomonadota</taxon>
        <taxon>Gammaproteobacteria</taxon>
        <taxon>Alteromonadales</taxon>
        <taxon>Alteromonadaceae</taxon>
        <taxon>Alishewanella</taxon>
    </lineage>
</organism>
<dbReference type="Proteomes" id="UP000633814">
    <property type="component" value="Unassembled WGS sequence"/>
</dbReference>
<protein>
    <submittedName>
        <fullName evidence="1">Uncharacterized protein</fullName>
    </submittedName>
</protein>
<sequence length="79" mass="8660">MNNIFKEGSRYHVYFAGGEEGVVDCDEFVRKGGKLIYRIDGSEVYTAGSNAKYVAELSGLTATSVTDGNIIFRLTLENT</sequence>
<keyword evidence="2" id="KW-1185">Reference proteome</keyword>
<evidence type="ECO:0000313" key="1">
    <source>
        <dbReference type="EMBL" id="MCB5225402.1"/>
    </source>
</evidence>
<accession>A0ABS8BZB3</accession>
<evidence type="ECO:0000313" key="2">
    <source>
        <dbReference type="Proteomes" id="UP000633814"/>
    </source>
</evidence>
<proteinExistence type="predicted"/>
<dbReference type="RefSeq" id="WP_226749495.1">
    <property type="nucleotide sequence ID" value="NZ_JAEINI020000001.1"/>
</dbReference>
<dbReference type="EMBL" id="JAEINI020000001">
    <property type="protein sequence ID" value="MCB5225402.1"/>
    <property type="molecule type" value="Genomic_DNA"/>
</dbReference>
<comment type="caution">
    <text evidence="1">The sequence shown here is derived from an EMBL/GenBank/DDBJ whole genome shotgun (WGS) entry which is preliminary data.</text>
</comment>